<dbReference type="HOGENOM" id="CLU_962894_0_0_0"/>
<gene>
    <name evidence="1" type="ordered locus">Tlie_0119</name>
</gene>
<dbReference type="AlphaFoldDB" id="G7V5W0"/>
<organism evidence="1 2">
    <name type="scientific">Thermovirga lienii (strain ATCC BAA-1197 / DSM 17291 / Cas60314)</name>
    <dbReference type="NCBI Taxonomy" id="580340"/>
    <lineage>
        <taxon>Bacteria</taxon>
        <taxon>Thermotogati</taxon>
        <taxon>Synergistota</taxon>
        <taxon>Synergistia</taxon>
        <taxon>Synergistales</taxon>
        <taxon>Thermovirgaceae</taxon>
        <taxon>Thermovirga</taxon>
    </lineage>
</organism>
<name>G7V5W0_THELD</name>
<dbReference type="EMBL" id="CP003096">
    <property type="protein sequence ID" value="AER65865.1"/>
    <property type="molecule type" value="Genomic_DNA"/>
</dbReference>
<sequence>MKGYEDSFFMIQKLVEKGLAARGVPIYSLNFKSLNEKELAVNIILYLPKDMDTAKDFIIEQFDVKKGQQEHIKGRPLKIPAKLKRKRQGLPEWQDLKGKTMVFVVDTVLHHGLSSLIASTEANPSDEESIAVMKEQISHIENFFNDKPYVQQEAKVDASLKETPHVEEDHTSSSLLSKEDIESALSIIPSGITQRWVELAEENLLAITNSYEVKEDWINKLEPFLKNAGITSEEDLASFAEAHLNSWEDLYEAFETARLQGIIPKDNLSLIDLFCLLLQGCFMSSGRQF</sequence>
<evidence type="ECO:0000313" key="1">
    <source>
        <dbReference type="EMBL" id="AER65865.1"/>
    </source>
</evidence>
<reference evidence="1 2" key="2">
    <citation type="journal article" date="2012" name="Stand. Genomic Sci.">
        <title>Genome sequence of the moderately thermophilic, amino-acid-degrading and sulfur-reducing bacterium Thermovirga lienii type strain (Cas60314(T)).</title>
        <authorList>
            <person name="Goker M."/>
            <person name="Saunders E."/>
            <person name="Lapidus A."/>
            <person name="Nolan M."/>
            <person name="Lucas S."/>
            <person name="Hammon N."/>
            <person name="Deshpande S."/>
            <person name="Cheng J.F."/>
            <person name="Han C."/>
            <person name="Tapia R."/>
            <person name="Goodwin L.A."/>
            <person name="Pitluck S."/>
            <person name="Liolios K."/>
            <person name="Mavromatis K."/>
            <person name="Pagani I."/>
            <person name="Ivanova N."/>
            <person name="Mikhailova N."/>
            <person name="Pati A."/>
            <person name="Chen A."/>
            <person name="Palaniappan K."/>
            <person name="Land M."/>
            <person name="Chang Y.J."/>
            <person name="Jeffries C.D."/>
            <person name="Brambilla E.M."/>
            <person name="Rohde M."/>
            <person name="Spring S."/>
            <person name="Detter J.C."/>
            <person name="Woyke T."/>
            <person name="Bristow J."/>
            <person name="Eisen J.A."/>
            <person name="Markowitz V."/>
            <person name="Hugenholtz P."/>
            <person name="Kyrpides N.C."/>
            <person name="Klenk H.P."/>
        </authorList>
    </citation>
    <scope>NUCLEOTIDE SEQUENCE [LARGE SCALE GENOMIC DNA]</scope>
    <source>
        <strain evidence="2">ATCC BAA-1197 / DSM 17291 / Cas60314</strain>
    </source>
</reference>
<accession>G7V5W0</accession>
<reference evidence="2" key="1">
    <citation type="submission" date="2011-10" db="EMBL/GenBank/DDBJ databases">
        <title>The complete genome of chromosome of Thermovirga lienii DSM 17291.</title>
        <authorList>
            <consortium name="US DOE Joint Genome Institute (JGI-PGF)"/>
            <person name="Lucas S."/>
            <person name="Copeland A."/>
            <person name="Lapidus A."/>
            <person name="Glavina del Rio T."/>
            <person name="Dalin E."/>
            <person name="Tice H."/>
            <person name="Bruce D."/>
            <person name="Goodwin L."/>
            <person name="Pitluck S."/>
            <person name="Peters L."/>
            <person name="Mikhailova N."/>
            <person name="Saunders E."/>
            <person name="Kyrpides N."/>
            <person name="Mavromatis K."/>
            <person name="Ivanova N."/>
            <person name="Last F.I."/>
            <person name="Brettin T."/>
            <person name="Detter J.C."/>
            <person name="Han C."/>
            <person name="Larimer F."/>
            <person name="Land M."/>
            <person name="Hauser L."/>
            <person name="Markowitz V."/>
            <person name="Cheng J.-F."/>
            <person name="Hugenholtz P."/>
            <person name="Woyke T."/>
            <person name="Wu D."/>
            <person name="Spring S."/>
            <person name="Schroeder M."/>
            <person name="Brambilla E.-M."/>
            <person name="Klenk H.-P."/>
            <person name="Eisen J.A."/>
        </authorList>
    </citation>
    <scope>NUCLEOTIDE SEQUENCE [LARGE SCALE GENOMIC DNA]</scope>
    <source>
        <strain evidence="2">ATCC BAA-1197 / DSM 17291 / Cas60314</strain>
    </source>
</reference>
<dbReference type="Proteomes" id="UP000005868">
    <property type="component" value="Chromosome"/>
</dbReference>
<dbReference type="STRING" id="580340.Tlie_0119"/>
<dbReference type="KEGG" id="tli:Tlie_0119"/>
<proteinExistence type="predicted"/>
<protein>
    <submittedName>
        <fullName evidence="1">Uncharacterized protein</fullName>
    </submittedName>
</protein>
<evidence type="ECO:0000313" key="2">
    <source>
        <dbReference type="Proteomes" id="UP000005868"/>
    </source>
</evidence>
<keyword evidence="2" id="KW-1185">Reference proteome</keyword>